<feature type="binding site" evidence="11">
    <location>
        <position position="328"/>
    </location>
    <ligand>
        <name>FMN</name>
        <dbReference type="ChEBI" id="CHEBI:58210"/>
    </ligand>
</feature>
<keyword evidence="8 11" id="KW-0521">NADP</keyword>
<dbReference type="GO" id="GO:0004107">
    <property type="term" value="F:chorismate synthase activity"/>
    <property type="evidence" value="ECO:0007669"/>
    <property type="project" value="UniProtKB-UniRule"/>
</dbReference>
<comment type="pathway">
    <text evidence="1 11 12">Metabolic intermediate biosynthesis; chorismate biosynthesis; chorismate from D-erythrose 4-phosphate and phosphoenolpyruvate: step 7/7.</text>
</comment>
<dbReference type="UniPathway" id="UPA00053">
    <property type="reaction ID" value="UER00090"/>
</dbReference>
<dbReference type="EMBL" id="BMNL01000001">
    <property type="protein sequence ID" value="GGP18902.1"/>
    <property type="molecule type" value="Genomic_DNA"/>
</dbReference>
<dbReference type="GO" id="GO:0010181">
    <property type="term" value="F:FMN binding"/>
    <property type="evidence" value="ECO:0007669"/>
    <property type="project" value="TreeGrafter"/>
</dbReference>
<keyword evidence="6 11" id="KW-0288">FMN</keyword>
<reference evidence="13" key="2">
    <citation type="submission" date="2020-09" db="EMBL/GenBank/DDBJ databases">
        <authorList>
            <person name="Sun Q."/>
            <person name="Ohkuma M."/>
        </authorList>
    </citation>
    <scope>NUCLEOTIDE SEQUENCE</scope>
    <source>
        <strain evidence="13">JCM 10088</strain>
    </source>
</reference>
<dbReference type="PROSITE" id="PS00789">
    <property type="entry name" value="CHORISMATE_SYNTHASE_3"/>
    <property type="match status" value="1"/>
</dbReference>
<evidence type="ECO:0000256" key="2">
    <source>
        <dbReference type="ARBA" id="ARBA00008014"/>
    </source>
</evidence>
<evidence type="ECO:0000313" key="13">
    <source>
        <dbReference type="EMBL" id="GGP18902.1"/>
    </source>
</evidence>
<dbReference type="Pfam" id="PF01264">
    <property type="entry name" value="Chorismate_synt"/>
    <property type="match status" value="1"/>
</dbReference>
<evidence type="ECO:0000256" key="10">
    <source>
        <dbReference type="ARBA" id="ARBA00023239"/>
    </source>
</evidence>
<evidence type="ECO:0000256" key="8">
    <source>
        <dbReference type="ARBA" id="ARBA00022857"/>
    </source>
</evidence>
<dbReference type="NCBIfam" id="TIGR00033">
    <property type="entry name" value="aroC"/>
    <property type="match status" value="1"/>
</dbReference>
<dbReference type="PANTHER" id="PTHR21085">
    <property type="entry name" value="CHORISMATE SYNTHASE"/>
    <property type="match status" value="1"/>
</dbReference>
<comment type="caution">
    <text evidence="11">Lacks conserved residue(s) required for the propagation of feature annotation.</text>
</comment>
<reference evidence="13" key="1">
    <citation type="journal article" date="2014" name="Int. J. Syst. Evol. Microbiol.">
        <title>Complete genome sequence of Corynebacterium casei LMG S-19264T (=DSM 44701T), isolated from a smear-ripened cheese.</title>
        <authorList>
            <consortium name="US DOE Joint Genome Institute (JGI-PGF)"/>
            <person name="Walter F."/>
            <person name="Albersmeier A."/>
            <person name="Kalinowski J."/>
            <person name="Ruckert C."/>
        </authorList>
    </citation>
    <scope>NUCLEOTIDE SEQUENCE</scope>
    <source>
        <strain evidence="13">JCM 10088</strain>
    </source>
</reference>
<comment type="function">
    <text evidence="11">Catalyzes the anti-1,4-elimination of the C-3 phosphate and the C-6 proR hydrogen from 5-enolpyruvylshikimate-3-phosphate (EPSP) to yield chorismate, which is the branch point compound that serves as the starting substrate for the three terminal pathways of aromatic amino acid biosynthesis. This reaction introduces a second double bond into the aromatic ring system.</text>
</comment>
<evidence type="ECO:0000256" key="7">
    <source>
        <dbReference type="ARBA" id="ARBA00022827"/>
    </source>
</evidence>
<dbReference type="Gene3D" id="3.60.150.10">
    <property type="entry name" value="Chorismate synthase AroC"/>
    <property type="match status" value="1"/>
</dbReference>
<keyword evidence="10 11" id="KW-0456">Lyase</keyword>
<keyword evidence="4 11" id="KW-0028">Amino-acid biosynthesis</keyword>
<dbReference type="RefSeq" id="WP_188595474.1">
    <property type="nucleotide sequence ID" value="NZ_BMNL01000001.1"/>
</dbReference>
<feature type="binding site" evidence="11">
    <location>
        <position position="54"/>
    </location>
    <ligand>
        <name>NADP(+)</name>
        <dbReference type="ChEBI" id="CHEBI:58349"/>
    </ligand>
</feature>
<dbReference type="HAMAP" id="MF_00300">
    <property type="entry name" value="Chorismate_synth"/>
    <property type="match status" value="1"/>
</dbReference>
<keyword evidence="14" id="KW-1185">Reference proteome</keyword>
<comment type="similarity">
    <text evidence="2 11 12">Belongs to the chorismate synthase family.</text>
</comment>
<evidence type="ECO:0000256" key="1">
    <source>
        <dbReference type="ARBA" id="ARBA00005044"/>
    </source>
</evidence>
<accession>A0A830GQN6</accession>
<comment type="caution">
    <text evidence="13">The sequence shown here is derived from an EMBL/GenBank/DDBJ whole genome shotgun (WGS) entry which is preliminary data.</text>
</comment>
<dbReference type="GO" id="GO:0008652">
    <property type="term" value="P:amino acid biosynthetic process"/>
    <property type="evidence" value="ECO:0007669"/>
    <property type="project" value="UniProtKB-KW"/>
</dbReference>
<keyword evidence="5 11" id="KW-0285">Flavoprotein</keyword>
<feature type="binding site" evidence="11">
    <location>
        <begin position="301"/>
        <end position="305"/>
    </location>
    <ligand>
        <name>FMN</name>
        <dbReference type="ChEBI" id="CHEBI:58210"/>
    </ligand>
</feature>
<evidence type="ECO:0000256" key="12">
    <source>
        <dbReference type="RuleBase" id="RU000605"/>
    </source>
</evidence>
<name>A0A830GQN6_9CREN</name>
<keyword evidence="9 11" id="KW-0057">Aromatic amino acid biosynthesis</keyword>
<proteinExistence type="inferred from homology"/>
<evidence type="ECO:0000313" key="14">
    <source>
        <dbReference type="Proteomes" id="UP000610960"/>
    </source>
</evidence>
<dbReference type="InterPro" id="IPR035904">
    <property type="entry name" value="Chorismate_synth_AroC_sf"/>
</dbReference>
<evidence type="ECO:0000256" key="11">
    <source>
        <dbReference type="HAMAP-Rule" id="MF_00300"/>
    </source>
</evidence>
<dbReference type="Proteomes" id="UP000610960">
    <property type="component" value="Unassembled WGS sequence"/>
</dbReference>
<dbReference type="PANTHER" id="PTHR21085:SF0">
    <property type="entry name" value="CHORISMATE SYNTHASE"/>
    <property type="match status" value="1"/>
</dbReference>
<dbReference type="CDD" id="cd07304">
    <property type="entry name" value="Chorismate_synthase"/>
    <property type="match status" value="1"/>
</dbReference>
<dbReference type="NCBIfam" id="NF003793">
    <property type="entry name" value="PRK05382.1"/>
    <property type="match status" value="1"/>
</dbReference>
<comment type="cofactor">
    <cofactor evidence="11 12">
        <name>FMNH2</name>
        <dbReference type="ChEBI" id="CHEBI:57618"/>
    </cofactor>
    <text evidence="11 12">Reduced FMN (FMNH(2)).</text>
</comment>
<dbReference type="PROSITE" id="PS00788">
    <property type="entry name" value="CHORISMATE_SYNTHASE_2"/>
    <property type="match status" value="1"/>
</dbReference>
<comment type="catalytic activity">
    <reaction evidence="11 12">
        <text>5-O-(1-carboxyvinyl)-3-phosphoshikimate = chorismate + phosphate</text>
        <dbReference type="Rhea" id="RHEA:21020"/>
        <dbReference type="ChEBI" id="CHEBI:29748"/>
        <dbReference type="ChEBI" id="CHEBI:43474"/>
        <dbReference type="ChEBI" id="CHEBI:57701"/>
        <dbReference type="EC" id="4.2.3.5"/>
    </reaction>
</comment>
<dbReference type="OrthoDB" id="33049at2157"/>
<keyword evidence="7 11" id="KW-0274">FAD</keyword>
<evidence type="ECO:0000256" key="9">
    <source>
        <dbReference type="ARBA" id="ARBA00023141"/>
    </source>
</evidence>
<dbReference type="FunFam" id="3.60.150.10:FF:000002">
    <property type="entry name" value="Chorismate synthase"/>
    <property type="match status" value="1"/>
</dbReference>
<evidence type="ECO:0000256" key="5">
    <source>
        <dbReference type="ARBA" id="ARBA00022630"/>
    </source>
</evidence>
<sequence length="385" mass="40684">MGGGNSIGKALRVTTFGESHGKAVGAVVDGVPAGLPLSEDDVRFELQFRRPGGRFVSSRREPDEPEILSGVFSGRTTGSPVAILVRNVDVQSAPYEEFRYKPRPGHADLSYVLKYGLDNWDYRGGGRASARETVARVAAGAIAKKLMLARGTMVAGYLASLGPVDSRRPSWEEAACAKYSPLKAPDPATEARYAELIKEALQEGDSWGGVAEVIVMNPPPGLGEPVFDKLKADLAKALMSIPAAMGFEVGQGFAAARVRGSEHKDNIVMRGGRPGLETNRAGGMLGGISVGEPIVVRVAFKPTSSIRKPSRTVDLRTGEPAEISVLGRHDPAVAVRGVAVAESMVALVVADHMLRSGAVSPVRLEPGEAGAIEEGWSRYRAMCSG</sequence>
<feature type="binding site" evidence="11">
    <location>
        <position position="49"/>
    </location>
    <ligand>
        <name>NADP(+)</name>
        <dbReference type="ChEBI" id="CHEBI:58349"/>
    </ligand>
</feature>
<evidence type="ECO:0000256" key="4">
    <source>
        <dbReference type="ARBA" id="ARBA00022605"/>
    </source>
</evidence>
<dbReference type="PROSITE" id="PS00787">
    <property type="entry name" value="CHORISMATE_SYNTHASE_1"/>
    <property type="match status" value="1"/>
</dbReference>
<dbReference type="GO" id="GO:0009073">
    <property type="term" value="P:aromatic amino acid family biosynthetic process"/>
    <property type="evidence" value="ECO:0007669"/>
    <property type="project" value="UniProtKB-KW"/>
</dbReference>
<evidence type="ECO:0000256" key="3">
    <source>
        <dbReference type="ARBA" id="ARBA00013036"/>
    </source>
</evidence>
<gene>
    <name evidence="11" type="primary">aroC</name>
    <name evidence="13" type="ORF">GCM10007981_00420</name>
</gene>
<feature type="binding site" evidence="11">
    <location>
        <begin position="127"/>
        <end position="129"/>
    </location>
    <ligand>
        <name>FMN</name>
        <dbReference type="ChEBI" id="CHEBI:58210"/>
    </ligand>
</feature>
<dbReference type="GO" id="GO:0005829">
    <property type="term" value="C:cytosol"/>
    <property type="evidence" value="ECO:0007669"/>
    <property type="project" value="TreeGrafter"/>
</dbReference>
<dbReference type="EC" id="4.2.3.5" evidence="3 11"/>
<feature type="binding site" evidence="11">
    <location>
        <position position="286"/>
    </location>
    <ligand>
        <name>FMN</name>
        <dbReference type="ChEBI" id="CHEBI:58210"/>
    </ligand>
</feature>
<organism evidence="13 14">
    <name type="scientific">Thermocladium modestius</name>
    <dbReference type="NCBI Taxonomy" id="62609"/>
    <lineage>
        <taxon>Archaea</taxon>
        <taxon>Thermoproteota</taxon>
        <taxon>Thermoprotei</taxon>
        <taxon>Thermoproteales</taxon>
        <taxon>Thermoproteaceae</taxon>
        <taxon>Thermocladium</taxon>
    </lineage>
</organism>
<dbReference type="InterPro" id="IPR020541">
    <property type="entry name" value="Chorismate_synthase_CS"/>
</dbReference>
<dbReference type="AlphaFoldDB" id="A0A830GQN6"/>
<evidence type="ECO:0000256" key="6">
    <source>
        <dbReference type="ARBA" id="ARBA00022643"/>
    </source>
</evidence>
<dbReference type="InterPro" id="IPR000453">
    <property type="entry name" value="Chorismate_synth"/>
</dbReference>
<dbReference type="PIRSF" id="PIRSF001456">
    <property type="entry name" value="Chorismate_synth"/>
    <property type="match status" value="1"/>
</dbReference>
<dbReference type="GO" id="GO:0009423">
    <property type="term" value="P:chorismate biosynthetic process"/>
    <property type="evidence" value="ECO:0007669"/>
    <property type="project" value="UniProtKB-UniRule"/>
</dbReference>
<dbReference type="SUPFAM" id="SSF103263">
    <property type="entry name" value="Chorismate synthase, AroC"/>
    <property type="match status" value="1"/>
</dbReference>
<protein>
    <recommendedName>
        <fullName evidence="3 11">Chorismate synthase</fullName>
        <shortName evidence="11">CS</shortName>
        <ecNumber evidence="3 11">4.2.3.5</ecNumber>
    </recommendedName>
    <alternativeName>
        <fullName evidence="11">5-enolpyruvylshikimate-3-phosphate phospholyase</fullName>
    </alternativeName>
</protein>